<sequence>MSTHIDAPKGAIADVVLLPGDPLRAQYIAENFLDNAQRYNTVRNAFGFTGTFEGRRVSVQATGMGIPSISIYVNELIQDYGVKTLIRVGTAGGMGENVKVRDVVLAQGSSTDSSIILNTFGAGLYFAPLADFNLLREAANLADTSAIRYHVGNVLGEDRFYNDEMDRQKLIDYEVLATEMETPALYLLAAKYHVHALSILTVSNHLVTGEETSAQERQTSFNDMIGLALGVAKTVPDR</sequence>
<dbReference type="SMR" id="A0A0C9Q7G3"/>
<dbReference type="EC" id="2.4.2.1" evidence="4"/>
<dbReference type="Pfam" id="PF01048">
    <property type="entry name" value="PNP_UDP_1"/>
    <property type="match status" value="1"/>
</dbReference>
<evidence type="ECO:0000256" key="4">
    <source>
        <dbReference type="HAMAP-Rule" id="MF_01627"/>
    </source>
</evidence>
<dbReference type="NCBIfam" id="NF004489">
    <property type="entry name" value="PRK05819.1"/>
    <property type="match status" value="1"/>
</dbReference>
<dbReference type="GO" id="GO:0006152">
    <property type="term" value="P:purine nucleoside catabolic process"/>
    <property type="evidence" value="ECO:0007669"/>
    <property type="project" value="TreeGrafter"/>
</dbReference>
<evidence type="ECO:0000256" key="2">
    <source>
        <dbReference type="ARBA" id="ARBA00022679"/>
    </source>
</evidence>
<dbReference type="EMBL" id="BAYM01000016">
    <property type="protein sequence ID" value="GAN35752.1"/>
    <property type="molecule type" value="Genomic_DNA"/>
</dbReference>
<dbReference type="RefSeq" id="WP_003563103.1">
    <property type="nucleotide sequence ID" value="NZ_BAYM01000016.1"/>
</dbReference>
<dbReference type="PANTHER" id="PTHR43691:SF11">
    <property type="entry name" value="FI09636P-RELATED"/>
    <property type="match status" value="1"/>
</dbReference>
<feature type="binding site" description="in other chain" evidence="4">
    <location>
        <begin position="87"/>
        <end position="90"/>
    </location>
    <ligand>
        <name>phosphate</name>
        <dbReference type="ChEBI" id="CHEBI:43474"/>
        <note>ligand shared between dimeric partners</note>
    </ligand>
</feature>
<feature type="binding site" description="in other chain" evidence="4">
    <location>
        <begin position="179"/>
        <end position="181"/>
    </location>
    <ligand>
        <name>a purine D-ribonucleoside</name>
        <dbReference type="ChEBI" id="CHEBI:142355"/>
        <note>ligand shared between dimeric partners</note>
    </ligand>
</feature>
<dbReference type="GO" id="GO:0005829">
    <property type="term" value="C:cytosol"/>
    <property type="evidence" value="ECO:0007669"/>
    <property type="project" value="TreeGrafter"/>
</dbReference>
<protein>
    <recommendedName>
        <fullName evidence="4">Purine nucleoside phosphorylase DeoD-type</fullName>
        <shortName evidence="4">PNP</shortName>
        <ecNumber evidence="4">2.4.2.1</ecNumber>
    </recommendedName>
</protein>
<evidence type="ECO:0000259" key="5">
    <source>
        <dbReference type="Pfam" id="PF01048"/>
    </source>
</evidence>
<dbReference type="NCBIfam" id="TIGR00107">
    <property type="entry name" value="deoD"/>
    <property type="match status" value="1"/>
</dbReference>
<feature type="site" description="Important for catalytic activity" evidence="4">
    <location>
        <position position="217"/>
    </location>
</feature>
<dbReference type="InterPro" id="IPR004402">
    <property type="entry name" value="DeoD-type"/>
</dbReference>
<comment type="catalytic activity">
    <reaction evidence="4">
        <text>a purine 2'-deoxy-D-ribonucleoside + phosphate = a purine nucleobase + 2-deoxy-alpha-D-ribose 1-phosphate</text>
        <dbReference type="Rhea" id="RHEA:36431"/>
        <dbReference type="ChEBI" id="CHEBI:26386"/>
        <dbReference type="ChEBI" id="CHEBI:43474"/>
        <dbReference type="ChEBI" id="CHEBI:57259"/>
        <dbReference type="ChEBI" id="CHEBI:142361"/>
        <dbReference type="EC" id="2.4.2.1"/>
    </reaction>
</comment>
<dbReference type="Gene3D" id="3.40.50.1580">
    <property type="entry name" value="Nucleoside phosphorylase domain"/>
    <property type="match status" value="1"/>
</dbReference>
<dbReference type="PANTHER" id="PTHR43691">
    <property type="entry name" value="URIDINE PHOSPHORYLASE"/>
    <property type="match status" value="1"/>
</dbReference>
<comment type="catalytic activity">
    <reaction evidence="4">
        <text>a purine D-ribonucleoside + phosphate = a purine nucleobase + alpha-D-ribose 1-phosphate</text>
        <dbReference type="Rhea" id="RHEA:19805"/>
        <dbReference type="ChEBI" id="CHEBI:26386"/>
        <dbReference type="ChEBI" id="CHEBI:43474"/>
        <dbReference type="ChEBI" id="CHEBI:57720"/>
        <dbReference type="ChEBI" id="CHEBI:142355"/>
        <dbReference type="EC" id="2.4.2.1"/>
    </reaction>
</comment>
<comment type="catalytic activity">
    <reaction evidence="3">
        <text>uridine + phosphate = alpha-D-ribose 1-phosphate + uracil</text>
        <dbReference type="Rhea" id="RHEA:24388"/>
        <dbReference type="ChEBI" id="CHEBI:16704"/>
        <dbReference type="ChEBI" id="CHEBI:17568"/>
        <dbReference type="ChEBI" id="CHEBI:43474"/>
        <dbReference type="ChEBI" id="CHEBI:57720"/>
        <dbReference type="EC" id="2.4.2.3"/>
    </reaction>
</comment>
<evidence type="ECO:0000256" key="3">
    <source>
        <dbReference type="ARBA" id="ARBA00048447"/>
    </source>
</evidence>
<feature type="binding site" evidence="4">
    <location>
        <position position="4"/>
    </location>
    <ligand>
        <name>a purine D-ribonucleoside</name>
        <dbReference type="ChEBI" id="CHEBI:142355"/>
        <note>ligand shared between dimeric partners</note>
    </ligand>
</feature>
<dbReference type="GO" id="GO:0004850">
    <property type="term" value="F:uridine phosphorylase activity"/>
    <property type="evidence" value="ECO:0007669"/>
    <property type="project" value="UniProtKB-EC"/>
</dbReference>
<dbReference type="GO" id="GO:0004731">
    <property type="term" value="F:purine-nucleoside phosphorylase activity"/>
    <property type="evidence" value="ECO:0007669"/>
    <property type="project" value="UniProtKB-UniRule"/>
</dbReference>
<comment type="subunit">
    <text evidence="4">Homohexamer; trimer of homodimers.</text>
</comment>
<dbReference type="Proteomes" id="UP000032552">
    <property type="component" value="Unassembled WGS sequence"/>
</dbReference>
<organism evidence="6 7">
    <name type="scientific">Lacticaseibacillus paracasei NRIC 0644</name>
    <dbReference type="NCBI Taxonomy" id="1435038"/>
    <lineage>
        <taxon>Bacteria</taxon>
        <taxon>Bacillati</taxon>
        <taxon>Bacillota</taxon>
        <taxon>Bacilli</taxon>
        <taxon>Lactobacillales</taxon>
        <taxon>Lactobacillaceae</taxon>
        <taxon>Lacticaseibacillus</taxon>
    </lineage>
</organism>
<dbReference type="HAMAP" id="MF_01627">
    <property type="entry name" value="Pur_nucleosid_phosp"/>
    <property type="match status" value="1"/>
</dbReference>
<feature type="domain" description="Nucleoside phosphorylase" evidence="5">
    <location>
        <begin position="15"/>
        <end position="221"/>
    </location>
</feature>
<feature type="binding site" description="in other chain" evidence="4">
    <location>
        <position position="20"/>
    </location>
    <ligand>
        <name>phosphate</name>
        <dbReference type="ChEBI" id="CHEBI:43474"/>
        <note>ligand shared between dimeric partners</note>
    </ligand>
</feature>
<name>A0A0C9Q7G3_LACPA</name>
<comment type="similarity">
    <text evidence="4">Belongs to the PNP/UDP phosphorylase family.</text>
</comment>
<evidence type="ECO:0000313" key="7">
    <source>
        <dbReference type="Proteomes" id="UP000032552"/>
    </source>
</evidence>
<dbReference type="InterPro" id="IPR035994">
    <property type="entry name" value="Nucleoside_phosphorylase_sf"/>
</dbReference>
<comment type="caution">
    <text evidence="4">Lacks conserved residue(s) required for the propagation of feature annotation.</text>
</comment>
<gene>
    <name evidence="4" type="primary">deoD</name>
    <name evidence="6" type="ORF">LC0644_0341</name>
</gene>
<dbReference type="InterPro" id="IPR000845">
    <property type="entry name" value="Nucleoside_phosphorylase_d"/>
</dbReference>
<keyword evidence="1 4" id="KW-0328">Glycosyltransferase</keyword>
<proteinExistence type="inferred from homology"/>
<comment type="function">
    <text evidence="4">Catalyzes the reversible phosphorolytic breakdown of the N-glycosidic bond in the beta-(deoxy)ribonucleoside molecules, with the formation of the corresponding free purine bases and pentose-1-phosphate.</text>
</comment>
<evidence type="ECO:0000256" key="1">
    <source>
        <dbReference type="ARBA" id="ARBA00022676"/>
    </source>
</evidence>
<feature type="binding site" evidence="4">
    <location>
        <position position="43"/>
    </location>
    <ligand>
        <name>phosphate</name>
        <dbReference type="ChEBI" id="CHEBI:43474"/>
        <note>ligand shared between dimeric partners</note>
    </ligand>
</feature>
<keyword evidence="2 4" id="KW-0808">Transferase</keyword>
<comment type="caution">
    <text evidence="6">The sequence shown here is derived from an EMBL/GenBank/DDBJ whole genome shotgun (WGS) entry which is preliminary data.</text>
</comment>
<evidence type="ECO:0000313" key="6">
    <source>
        <dbReference type="EMBL" id="GAN35752.1"/>
    </source>
</evidence>
<feature type="binding site" description="in other chain" evidence="4">
    <location>
        <begin position="203"/>
        <end position="204"/>
    </location>
    <ligand>
        <name>a purine D-ribonucleoside</name>
        <dbReference type="ChEBI" id="CHEBI:142355"/>
        <note>ligand shared between dimeric partners</note>
    </ligand>
</feature>
<accession>A0A0C9Q7G3</accession>
<dbReference type="SUPFAM" id="SSF53167">
    <property type="entry name" value="Purine and uridine phosphorylases"/>
    <property type="match status" value="1"/>
</dbReference>
<feature type="binding site" description="in other chain" evidence="4">
    <location>
        <position position="24"/>
    </location>
    <ligand>
        <name>phosphate</name>
        <dbReference type="ChEBI" id="CHEBI:43474"/>
        <note>ligand shared between dimeric partners</note>
    </ligand>
</feature>
<dbReference type="AlphaFoldDB" id="A0A0C9Q7G3"/>
<reference evidence="7" key="1">
    <citation type="submission" date="2014-05" db="EMBL/GenBank/DDBJ databases">
        <title>Whole genome sequencing of Lactobacillus casei NRIC0644.</title>
        <authorList>
            <person name="Atarashi H."/>
            <person name="Yoshida Y."/>
            <person name="Fujimura S."/>
            <person name="Tanaka N."/>
            <person name="Shiwa Y."/>
            <person name="Yoshikawa H."/>
            <person name="Okada S."/>
            <person name="Nakagawa J."/>
        </authorList>
    </citation>
    <scope>NUCLEOTIDE SEQUENCE [LARGE SCALE GENOMIC DNA]</scope>
    <source>
        <strain evidence="7">NRIC0644</strain>
    </source>
</reference>
<dbReference type="CDD" id="cd09006">
    <property type="entry name" value="PNP_EcPNPI-like"/>
    <property type="match status" value="1"/>
</dbReference>